<dbReference type="InterPro" id="IPR043597">
    <property type="entry name" value="TPH_dom"/>
</dbReference>
<evidence type="ECO:0000256" key="1">
    <source>
        <dbReference type="ARBA" id="ARBA00023054"/>
    </source>
</evidence>
<evidence type="ECO:0000313" key="4">
    <source>
        <dbReference type="EMBL" id="KOX79512.1"/>
    </source>
</evidence>
<protein>
    <recommendedName>
        <fullName evidence="3">Trichohyalin-plectin-homology domain-containing protein</fullName>
    </recommendedName>
</protein>
<dbReference type="STRING" id="166423.A0A0N0BJR5"/>
<feature type="coiled-coil region" evidence="2">
    <location>
        <begin position="170"/>
        <end position="367"/>
    </location>
</feature>
<dbReference type="AlphaFoldDB" id="A0A0N0BJR5"/>
<dbReference type="OrthoDB" id="331765at2759"/>
<accession>A0A0N0BJR5</accession>
<gene>
    <name evidence="4" type="ORF">WN51_02778</name>
</gene>
<reference evidence="4 5" key="1">
    <citation type="submission" date="2015-07" db="EMBL/GenBank/DDBJ databases">
        <title>The genome of Melipona quadrifasciata.</title>
        <authorList>
            <person name="Pan H."/>
            <person name="Kapheim K."/>
        </authorList>
    </citation>
    <scope>NUCLEOTIDE SEQUENCE [LARGE SCALE GENOMIC DNA]</scope>
    <source>
        <strain evidence="4">0111107301</strain>
        <tissue evidence="4">Whole body</tissue>
    </source>
</reference>
<organism evidence="4 5">
    <name type="scientific">Melipona quadrifasciata</name>
    <dbReference type="NCBI Taxonomy" id="166423"/>
    <lineage>
        <taxon>Eukaryota</taxon>
        <taxon>Metazoa</taxon>
        <taxon>Ecdysozoa</taxon>
        <taxon>Arthropoda</taxon>
        <taxon>Hexapoda</taxon>
        <taxon>Insecta</taxon>
        <taxon>Pterygota</taxon>
        <taxon>Neoptera</taxon>
        <taxon>Endopterygota</taxon>
        <taxon>Hymenoptera</taxon>
        <taxon>Apocrita</taxon>
        <taxon>Aculeata</taxon>
        <taxon>Apoidea</taxon>
        <taxon>Anthophila</taxon>
        <taxon>Apidae</taxon>
        <taxon>Melipona</taxon>
    </lineage>
</organism>
<dbReference type="GO" id="GO:0005879">
    <property type="term" value="C:axonemal microtubule"/>
    <property type="evidence" value="ECO:0007669"/>
    <property type="project" value="TreeGrafter"/>
</dbReference>
<feature type="domain" description="Trichohyalin-plectin-homology" evidence="3">
    <location>
        <begin position="140"/>
        <end position="465"/>
    </location>
</feature>
<keyword evidence="1 2" id="KW-0175">Coiled coil</keyword>
<keyword evidence="5" id="KW-1185">Reference proteome</keyword>
<dbReference type="InterPro" id="IPR039986">
    <property type="entry name" value="CFAP210"/>
</dbReference>
<dbReference type="EMBL" id="KQ435711">
    <property type="protein sequence ID" value="KOX79512.1"/>
    <property type="molecule type" value="Genomic_DNA"/>
</dbReference>
<evidence type="ECO:0000313" key="5">
    <source>
        <dbReference type="Proteomes" id="UP000053105"/>
    </source>
</evidence>
<dbReference type="Pfam" id="PF13868">
    <property type="entry name" value="TPH"/>
    <property type="match status" value="1"/>
</dbReference>
<name>A0A0N0BJR5_9HYME</name>
<evidence type="ECO:0000256" key="2">
    <source>
        <dbReference type="SAM" id="Coils"/>
    </source>
</evidence>
<proteinExistence type="predicted"/>
<dbReference type="PANTHER" id="PTHR28663:SF1">
    <property type="entry name" value="CILIA- AND FLAGELLA- ASSOCIATED PROTEIN 210"/>
    <property type="match status" value="1"/>
</dbReference>
<sequence>MVQNQVVQRVRPAVYHQNKVKPMKSVKISKNIVETMTSNSSPHSVSKFPLLAEEETKNVVKEKNNVKPNEGKEEQNEETIISAKEVIKRKRREDRLARKKKEEEERERFVKEAAERKAAEKEEIIKQAKRFILYRKPMCRRINQGLLISECYRELDAQLKFQETLKNIDKEEAIAYVNSIKENVAKFEEEMKQQTEDQLEKKKRYATELKKQIEETKNAAAAKEKEEFEAEKQDQANMIKYLQDIKEYEAQQLQNKKQKLKQFFKDAIEEKKQFDLELKHEEEFEDRAYEIYRNAKLRIQKLHKAVKLKEKEEREQRTQIITERYSELLKSKVDMGEQLLKKAQQEQEEQYQEKQRIRKERENQMRKELQDYQLEVLATKAKQAQEKRDLKTWETMQRFKRSECDEKYRDEERKKNRDKKIEYGNEIKRYINERIAERIEEKLSEEKAVDVTKIIEKENQKVLDYAEEVINESKDVRPLYPILKAAETNNLSEYLLKLYTFLTPCTVYYLTLGIECHIVTVVRTTFLITYHTCHSNTNDRLTL</sequence>
<dbReference type="PANTHER" id="PTHR28663">
    <property type="entry name" value="COILED-COIL DOMAIN-CONTAINING PROTEIN 173"/>
    <property type="match status" value="1"/>
</dbReference>
<evidence type="ECO:0000259" key="3">
    <source>
        <dbReference type="Pfam" id="PF13868"/>
    </source>
</evidence>
<dbReference type="Proteomes" id="UP000053105">
    <property type="component" value="Unassembled WGS sequence"/>
</dbReference>
<feature type="coiled-coil region" evidence="2">
    <location>
        <begin position="87"/>
        <end position="131"/>
    </location>
</feature>